<dbReference type="GO" id="GO:0016705">
    <property type="term" value="F:oxidoreductase activity, acting on paired donors, with incorporation or reduction of molecular oxygen"/>
    <property type="evidence" value="ECO:0007669"/>
    <property type="project" value="UniProtKB-ARBA"/>
</dbReference>
<evidence type="ECO:0000256" key="1">
    <source>
        <dbReference type="ARBA" id="ARBA00010651"/>
    </source>
</evidence>
<feature type="domain" description="Rieske" evidence="16">
    <location>
        <begin position="87"/>
        <end position="160"/>
    </location>
</feature>
<dbReference type="Proteomes" id="UP001209318">
    <property type="component" value="Unassembled WGS sequence"/>
</dbReference>
<comment type="caution">
    <text evidence="17">The sequence shown here is derived from an EMBL/GenBank/DDBJ whole genome shotgun (WGS) entry which is preliminary data.</text>
</comment>
<feature type="transmembrane region" description="Helical" evidence="15">
    <location>
        <begin position="12"/>
        <end position="33"/>
    </location>
</feature>
<evidence type="ECO:0000256" key="3">
    <source>
        <dbReference type="ARBA" id="ARBA00022714"/>
    </source>
</evidence>
<name>A0AAE3ISA4_9BACI</name>
<dbReference type="GO" id="GO:0051537">
    <property type="term" value="F:2 iron, 2 sulfur cluster binding"/>
    <property type="evidence" value="ECO:0007669"/>
    <property type="project" value="UniProtKB-KW"/>
</dbReference>
<evidence type="ECO:0000256" key="2">
    <source>
        <dbReference type="ARBA" id="ARBA00022448"/>
    </source>
</evidence>
<evidence type="ECO:0000256" key="7">
    <source>
        <dbReference type="ARBA" id="ARBA00023004"/>
    </source>
</evidence>
<sequence>MSDKQRVTRRQFLTYTLMGVGGFMAAGTVMPMLRFAVDPALQAKAGGDLIATGLKESEITNEPQRVDFKFDQQDGWYESQVTQSAWVYKDNNGDIIALSPICKHLGCTVNWNGNEEFPNQFYCPCHFGRYEKDGTNVKGTPPRGPLDRYDYEIKDGVLYLSMRAKPRGGA</sequence>
<evidence type="ECO:0000313" key="18">
    <source>
        <dbReference type="Proteomes" id="UP001209318"/>
    </source>
</evidence>
<dbReference type="FunFam" id="2.102.10.10:FF:000006">
    <property type="entry name" value="Menaquinol-cytochrome c reductase, iron-sulfur subunit"/>
    <property type="match status" value="1"/>
</dbReference>
<keyword evidence="4" id="KW-0479">Metal-binding</keyword>
<dbReference type="PANTHER" id="PTHR10134">
    <property type="entry name" value="CYTOCHROME B-C1 COMPLEX SUBUNIT RIESKE, MITOCHONDRIAL"/>
    <property type="match status" value="1"/>
</dbReference>
<dbReference type="GO" id="GO:0046872">
    <property type="term" value="F:metal ion binding"/>
    <property type="evidence" value="ECO:0007669"/>
    <property type="project" value="UniProtKB-KW"/>
</dbReference>
<protein>
    <recommendedName>
        <fullName evidence="12">Menaquinol:cytochrome c reductase iron-sulfur subunit</fullName>
    </recommendedName>
    <alternativeName>
        <fullName evidence="14">Cytochrome bc complex, iron-sulfur subunit</fullName>
    </alternativeName>
    <alternativeName>
        <fullName evidence="13">Rieske iron-sulfur protein QcrA</fullName>
    </alternativeName>
</protein>
<dbReference type="Gene3D" id="2.102.10.10">
    <property type="entry name" value="Rieske [2Fe-2S] iron-sulphur domain"/>
    <property type="match status" value="1"/>
</dbReference>
<keyword evidence="3" id="KW-0001">2Fe-2S</keyword>
<dbReference type="EMBL" id="JAOUSF010000003">
    <property type="protein sequence ID" value="MCU9613700.1"/>
    <property type="molecule type" value="Genomic_DNA"/>
</dbReference>
<evidence type="ECO:0000256" key="14">
    <source>
        <dbReference type="ARBA" id="ARBA00076330"/>
    </source>
</evidence>
<dbReference type="PROSITE" id="PS51318">
    <property type="entry name" value="TAT"/>
    <property type="match status" value="1"/>
</dbReference>
<proteinExistence type="inferred from homology"/>
<keyword evidence="8" id="KW-0411">Iron-sulfur</keyword>
<accession>A0AAE3ISA4</accession>
<keyword evidence="2" id="KW-0813">Transport</keyword>
<comment type="subunit">
    <text evidence="11">The main subunits of the menaquinol:cytochrome c complex are a Rieske-type iron-sulfur protein (QcrA), a cytochrome b (QcrB) and a cytochrome c (QcrC).</text>
</comment>
<evidence type="ECO:0000256" key="10">
    <source>
        <dbReference type="ARBA" id="ARBA00055683"/>
    </source>
</evidence>
<dbReference type="InterPro" id="IPR014349">
    <property type="entry name" value="Rieske_Fe-S_prot"/>
</dbReference>
<evidence type="ECO:0000256" key="8">
    <source>
        <dbReference type="ARBA" id="ARBA00023014"/>
    </source>
</evidence>
<evidence type="ECO:0000256" key="11">
    <source>
        <dbReference type="ARBA" id="ARBA00064458"/>
    </source>
</evidence>
<gene>
    <name evidence="17" type="ORF">OEV98_09015</name>
</gene>
<dbReference type="PROSITE" id="PS51296">
    <property type="entry name" value="RIESKE"/>
    <property type="match status" value="1"/>
</dbReference>
<evidence type="ECO:0000256" key="15">
    <source>
        <dbReference type="SAM" id="Phobius"/>
    </source>
</evidence>
<dbReference type="AlphaFoldDB" id="A0AAE3ISA4"/>
<keyword evidence="18" id="KW-1185">Reference proteome</keyword>
<evidence type="ECO:0000256" key="9">
    <source>
        <dbReference type="ARBA" id="ARBA00023157"/>
    </source>
</evidence>
<dbReference type="GO" id="GO:0004497">
    <property type="term" value="F:monooxygenase activity"/>
    <property type="evidence" value="ECO:0007669"/>
    <property type="project" value="UniProtKB-ARBA"/>
</dbReference>
<evidence type="ECO:0000256" key="13">
    <source>
        <dbReference type="ARBA" id="ARBA00075320"/>
    </source>
</evidence>
<dbReference type="SUPFAM" id="SSF50022">
    <property type="entry name" value="ISP domain"/>
    <property type="match status" value="1"/>
</dbReference>
<dbReference type="InterPro" id="IPR017941">
    <property type="entry name" value="Rieske_2Fe-2S"/>
</dbReference>
<evidence type="ECO:0000256" key="12">
    <source>
        <dbReference type="ARBA" id="ARBA00067741"/>
    </source>
</evidence>
<comment type="function">
    <text evidence="10">Component of the menaquinol:cytochrome c reductase complex. The Rieske protein is a high potential 2Fe-2S protein.</text>
</comment>
<keyword evidence="15" id="KW-1133">Transmembrane helix</keyword>
<keyword evidence="6" id="KW-0560">Oxidoreductase</keyword>
<organism evidence="17 18">
    <name type="scientific">Perspicuibacillus lycopersici</name>
    <dbReference type="NCBI Taxonomy" id="1325689"/>
    <lineage>
        <taxon>Bacteria</taxon>
        <taxon>Bacillati</taxon>
        <taxon>Bacillota</taxon>
        <taxon>Bacilli</taxon>
        <taxon>Bacillales</taxon>
        <taxon>Bacillaceae</taxon>
        <taxon>Perspicuibacillus</taxon>
    </lineage>
</organism>
<keyword evidence="15" id="KW-0472">Membrane</keyword>
<evidence type="ECO:0000256" key="5">
    <source>
        <dbReference type="ARBA" id="ARBA00022982"/>
    </source>
</evidence>
<evidence type="ECO:0000256" key="4">
    <source>
        <dbReference type="ARBA" id="ARBA00022723"/>
    </source>
</evidence>
<dbReference type="CDD" id="cd03467">
    <property type="entry name" value="Rieske"/>
    <property type="match status" value="1"/>
</dbReference>
<dbReference type="RefSeq" id="WP_263072938.1">
    <property type="nucleotide sequence ID" value="NZ_JAOUSF010000003.1"/>
</dbReference>
<keyword evidence="7" id="KW-0408">Iron</keyword>
<dbReference type="InterPro" id="IPR036922">
    <property type="entry name" value="Rieske_2Fe-2S_sf"/>
</dbReference>
<dbReference type="Pfam" id="PF00355">
    <property type="entry name" value="Rieske"/>
    <property type="match status" value="1"/>
</dbReference>
<evidence type="ECO:0000256" key="6">
    <source>
        <dbReference type="ARBA" id="ARBA00023002"/>
    </source>
</evidence>
<evidence type="ECO:0000259" key="16">
    <source>
        <dbReference type="PROSITE" id="PS51296"/>
    </source>
</evidence>
<reference evidence="17" key="1">
    <citation type="submission" date="2022-10" db="EMBL/GenBank/DDBJ databases">
        <title>Description of Fervidibacillus gen. nov. in the family Fervidibacillaceae fam. nov. with two species, Fervidibacillus albus sp. nov., and Fervidibacillus halotolerans sp. nov., isolated from tidal flat sediments.</title>
        <authorList>
            <person name="Kwon K.K."/>
            <person name="Yang S.-H."/>
        </authorList>
    </citation>
    <scope>NUCLEOTIDE SEQUENCE</scope>
    <source>
        <strain evidence="17">JCM 19140</strain>
    </source>
</reference>
<keyword evidence="9" id="KW-1015">Disulfide bond</keyword>
<dbReference type="InterPro" id="IPR006311">
    <property type="entry name" value="TAT_signal"/>
</dbReference>
<keyword evidence="15" id="KW-0812">Transmembrane</keyword>
<keyword evidence="5" id="KW-0249">Electron transport</keyword>
<comment type="similarity">
    <text evidence="1">Belongs to the Rieske iron-sulfur protein family.</text>
</comment>
<evidence type="ECO:0000313" key="17">
    <source>
        <dbReference type="EMBL" id="MCU9613700.1"/>
    </source>
</evidence>